<keyword evidence="4" id="KW-0804">Transcription</keyword>
<dbReference type="GO" id="GO:0003700">
    <property type="term" value="F:DNA-binding transcription factor activity"/>
    <property type="evidence" value="ECO:0007669"/>
    <property type="project" value="InterPro"/>
</dbReference>
<evidence type="ECO:0000256" key="2">
    <source>
        <dbReference type="ARBA" id="ARBA00023015"/>
    </source>
</evidence>
<dbReference type="STRING" id="715226.ABI_24370"/>
<evidence type="ECO:0000313" key="7">
    <source>
        <dbReference type="Proteomes" id="UP000006512"/>
    </source>
</evidence>
<dbReference type="InterPro" id="IPR036390">
    <property type="entry name" value="WH_DNA-bd_sf"/>
</dbReference>
<dbReference type="Pfam" id="PF00126">
    <property type="entry name" value="HTH_1"/>
    <property type="match status" value="1"/>
</dbReference>
<evidence type="ECO:0000313" key="6">
    <source>
        <dbReference type="EMBL" id="EGF91024.1"/>
    </source>
</evidence>
<dbReference type="AlphaFoldDB" id="F4QNW6"/>
<reference evidence="7" key="1">
    <citation type="submission" date="2011-03" db="EMBL/GenBank/DDBJ databases">
        <title>Draft genome sequence of Brevundimonas diminuta.</title>
        <authorList>
            <person name="Brown P.J.B."/>
            <person name="Buechlein A."/>
            <person name="Hemmerich C."/>
            <person name="Brun Y.V."/>
        </authorList>
    </citation>
    <scope>NUCLEOTIDE SEQUENCE [LARGE SCALE GENOMIC DNA]</scope>
    <source>
        <strain evidence="7">C19</strain>
    </source>
</reference>
<dbReference type="SUPFAM" id="SSF53850">
    <property type="entry name" value="Periplasmic binding protein-like II"/>
    <property type="match status" value="1"/>
</dbReference>
<dbReference type="PROSITE" id="PS50931">
    <property type="entry name" value="HTH_LYSR"/>
    <property type="match status" value="1"/>
</dbReference>
<dbReference type="PANTHER" id="PTHR30118">
    <property type="entry name" value="HTH-TYPE TRANSCRIPTIONAL REGULATOR LEUO-RELATED"/>
    <property type="match status" value="1"/>
</dbReference>
<protein>
    <submittedName>
        <fullName evidence="6">Nodulation protein D</fullName>
    </submittedName>
</protein>
<gene>
    <name evidence="6" type="ORF">ABI_24370</name>
</gene>
<dbReference type="InterPro" id="IPR000847">
    <property type="entry name" value="LysR_HTH_N"/>
</dbReference>
<dbReference type="SUPFAM" id="SSF46785">
    <property type="entry name" value="Winged helix' DNA-binding domain"/>
    <property type="match status" value="1"/>
</dbReference>
<dbReference type="Gene3D" id="1.10.10.10">
    <property type="entry name" value="Winged helix-like DNA-binding domain superfamily/Winged helix DNA-binding domain"/>
    <property type="match status" value="1"/>
</dbReference>
<dbReference type="InterPro" id="IPR036388">
    <property type="entry name" value="WH-like_DNA-bd_sf"/>
</dbReference>
<dbReference type="Gene3D" id="3.40.190.10">
    <property type="entry name" value="Periplasmic binding protein-like II"/>
    <property type="match status" value="2"/>
</dbReference>
<dbReference type="Pfam" id="PF03466">
    <property type="entry name" value="LysR_substrate"/>
    <property type="match status" value="1"/>
</dbReference>
<feature type="domain" description="HTH lysR-type" evidence="5">
    <location>
        <begin position="6"/>
        <end position="63"/>
    </location>
</feature>
<evidence type="ECO:0000259" key="5">
    <source>
        <dbReference type="PROSITE" id="PS50931"/>
    </source>
</evidence>
<evidence type="ECO:0000256" key="1">
    <source>
        <dbReference type="ARBA" id="ARBA00009437"/>
    </source>
</evidence>
<keyword evidence="7" id="KW-1185">Reference proteome</keyword>
<keyword evidence="2" id="KW-0805">Transcription regulation</keyword>
<dbReference type="eggNOG" id="COG0583">
    <property type="taxonomic scope" value="Bacteria"/>
</dbReference>
<dbReference type="PANTHER" id="PTHR30118:SF6">
    <property type="entry name" value="HTH-TYPE TRANSCRIPTIONAL REGULATOR LEUO"/>
    <property type="match status" value="1"/>
</dbReference>
<proteinExistence type="inferred from homology"/>
<evidence type="ECO:0000256" key="4">
    <source>
        <dbReference type="ARBA" id="ARBA00023163"/>
    </source>
</evidence>
<keyword evidence="3" id="KW-0238">DNA-binding</keyword>
<name>F4QNW6_9CAUL</name>
<dbReference type="Proteomes" id="UP000006512">
    <property type="component" value="Unassembled WGS sequence"/>
</dbReference>
<comment type="similarity">
    <text evidence="1">Belongs to the LysR transcriptional regulatory family.</text>
</comment>
<dbReference type="HOGENOM" id="CLU_039613_39_0_5"/>
<sequence>MRFHRLDLNLLVILDHLLQGKSVSQTAQFLSLTQPAISNSLARLRVHFEDELFVQVGRRLEPTPFAKTLAEPVKTALQDIERIIIARSDFDPATAERDFTLVCSDYVYTAFLTRVIRKLAVIAPKVNILVMLNSEMTSPLLNDGQVDFLITPQGLTFPLHPSVPLFSDDFSCIVWTGNEEVGDSLTREQYLDMRHVSVTLGPKNPKHIEQKSLDMLNIERRIVVYTPTFNAVADTVVGTPYIATVHSRTARLFADRLPLKVLKAPVPIATFTECLQWHRNKDADTGTLWLKEFLVACARDF</sequence>
<dbReference type="EMBL" id="GL883078">
    <property type="protein sequence ID" value="EGF91024.1"/>
    <property type="molecule type" value="Genomic_DNA"/>
</dbReference>
<dbReference type="InterPro" id="IPR050389">
    <property type="entry name" value="LysR-type_TF"/>
</dbReference>
<dbReference type="OrthoDB" id="8455878at2"/>
<organism evidence="6 7">
    <name type="scientific">Asticcacaulis biprosthecium C19</name>
    <dbReference type="NCBI Taxonomy" id="715226"/>
    <lineage>
        <taxon>Bacteria</taxon>
        <taxon>Pseudomonadati</taxon>
        <taxon>Pseudomonadota</taxon>
        <taxon>Alphaproteobacteria</taxon>
        <taxon>Caulobacterales</taxon>
        <taxon>Caulobacteraceae</taxon>
        <taxon>Asticcacaulis</taxon>
    </lineage>
</organism>
<evidence type="ECO:0000256" key="3">
    <source>
        <dbReference type="ARBA" id="ARBA00023125"/>
    </source>
</evidence>
<dbReference type="RefSeq" id="WP_006273210.1">
    <property type="nucleotide sequence ID" value="NZ_GL883078.1"/>
</dbReference>
<dbReference type="InterPro" id="IPR005119">
    <property type="entry name" value="LysR_subst-bd"/>
</dbReference>
<dbReference type="GO" id="GO:0003677">
    <property type="term" value="F:DNA binding"/>
    <property type="evidence" value="ECO:0007669"/>
    <property type="project" value="UniProtKB-KW"/>
</dbReference>
<accession>F4QNW6</accession>